<dbReference type="AlphaFoldDB" id="A0A0K8PAB1"/>
<dbReference type="GO" id="GO:0004803">
    <property type="term" value="F:transposase activity"/>
    <property type="evidence" value="ECO:0007669"/>
    <property type="project" value="InterPro"/>
</dbReference>
<proteinExistence type="predicted"/>
<evidence type="ECO:0000259" key="1">
    <source>
        <dbReference type="Pfam" id="PF01609"/>
    </source>
</evidence>
<dbReference type="InterPro" id="IPR047654">
    <property type="entry name" value="IS1634_transpos"/>
</dbReference>
<dbReference type="RefSeq" id="WP_062276710.1">
    <property type="nucleotide sequence ID" value="NZ_DF968179.1"/>
</dbReference>
<reference evidence="2" key="1">
    <citation type="journal article" date="2015" name="Genome Announc.">
        <title>Draft Genome Sequence of Anaerolineae Strain TC1, a Novel Isolate from a Methanogenic Wastewater Treatment System.</title>
        <authorList>
            <person name="Matsuura N."/>
            <person name="Tourlousse D.M."/>
            <person name="Sun L."/>
            <person name="Toyonaga M."/>
            <person name="Kuroda K."/>
            <person name="Ohashi A."/>
            <person name="Cruz R."/>
            <person name="Yamaguchi T."/>
            <person name="Sekiguchi Y."/>
        </authorList>
    </citation>
    <scope>NUCLEOTIDE SEQUENCE [LARGE SCALE GENOMIC DNA]</scope>
    <source>
        <strain evidence="2">TC1</strain>
    </source>
</reference>
<keyword evidence="3" id="KW-1185">Reference proteome</keyword>
<dbReference type="Pfam" id="PF01609">
    <property type="entry name" value="DDE_Tnp_1"/>
    <property type="match status" value="1"/>
</dbReference>
<sequence>MYVAISGNGHARVIQYREDTRIPGTKKKTTHVVKTIGNYERMLADDPDIIAKLREEAKEITRQKKEAIAPIQISLPVKQIECVEDCTPRYQFGHAIIRQIWKKMGLDKFFIDNCGKRNAEMVANALYYLVAHRCINPDSIVSSQKEQTAYAGVYPVGLDVCYDVLDVLDQQKETVIEHLSSFLGKATDRNEKVTFYDVTTYAFESTQWGELRMFGFSKDHKNNEVQVVMGLLIDSNGIPITYELFPGNTMDQTTLTKAVEKLKRLYNLDKITIVADRGLNSGTNLEFLYNSGHDFVISYTLKKSPQAFRNLVFNDTDWKEIRDNKTGEVLSKSKISEEYLEVHVPIDNSKKTDTPKKRGRPKKYDMMRVPVKIHMTWTKERATKDRLDREQLLAKLGKRLDKPYQLKADMRRGCNQFLAMELDTSDWMIDNAKVAESERFDGYYAYITNNLDLDTAKVTGIYRGLWKIEESFRVLKTDLQARPVFVWNDAHIRGHFLLCYLCLCIIRYIQFLWNQQYKTSISAEDIMRSVREAEILVQGKFPRCVVTPTITEQSFLDLAQLIGCPPLKTNMTLTQFRAATKLDLSINLR</sequence>
<evidence type="ECO:0000313" key="2">
    <source>
        <dbReference type="EMBL" id="GAP39085.1"/>
    </source>
</evidence>
<gene>
    <name evidence="2" type="ORF">ATC1_114</name>
</gene>
<dbReference type="PANTHER" id="PTHR34614">
    <property type="match status" value="1"/>
</dbReference>
<accession>A0A0K8PAB1</accession>
<organism evidence="2">
    <name type="scientific">Flexilinea flocculi</name>
    <dbReference type="NCBI Taxonomy" id="1678840"/>
    <lineage>
        <taxon>Bacteria</taxon>
        <taxon>Bacillati</taxon>
        <taxon>Chloroflexota</taxon>
        <taxon>Anaerolineae</taxon>
        <taxon>Anaerolineales</taxon>
        <taxon>Anaerolineaceae</taxon>
        <taxon>Flexilinea</taxon>
    </lineage>
</organism>
<dbReference type="EMBL" id="DF968179">
    <property type="protein sequence ID" value="GAP39085.1"/>
    <property type="molecule type" value="Genomic_DNA"/>
</dbReference>
<dbReference type="OrthoDB" id="399623at2"/>
<feature type="domain" description="Transposase IS4-like" evidence="1">
    <location>
        <begin position="193"/>
        <end position="504"/>
    </location>
</feature>
<dbReference type="SUPFAM" id="SSF53098">
    <property type="entry name" value="Ribonuclease H-like"/>
    <property type="match status" value="1"/>
</dbReference>
<name>A0A0K8PAB1_9CHLR</name>
<dbReference type="PATRIC" id="fig|1678840.3.peg.5"/>
<evidence type="ECO:0000313" key="3">
    <source>
        <dbReference type="Proteomes" id="UP000053370"/>
    </source>
</evidence>
<dbReference type="NCBIfam" id="NF033559">
    <property type="entry name" value="transpos_IS1634"/>
    <property type="match status" value="1"/>
</dbReference>
<dbReference type="InterPro" id="IPR012337">
    <property type="entry name" value="RNaseH-like_sf"/>
</dbReference>
<dbReference type="Proteomes" id="UP000053370">
    <property type="component" value="Unassembled WGS sequence"/>
</dbReference>
<dbReference type="GO" id="GO:0006313">
    <property type="term" value="P:DNA transposition"/>
    <property type="evidence" value="ECO:0007669"/>
    <property type="project" value="InterPro"/>
</dbReference>
<dbReference type="GO" id="GO:0003677">
    <property type="term" value="F:DNA binding"/>
    <property type="evidence" value="ECO:0007669"/>
    <property type="project" value="InterPro"/>
</dbReference>
<protein>
    <submittedName>
        <fullName evidence="2">Transposase DDE domain</fullName>
    </submittedName>
</protein>
<dbReference type="InterPro" id="IPR002559">
    <property type="entry name" value="Transposase_11"/>
</dbReference>
<dbReference type="PANTHER" id="PTHR34614:SF2">
    <property type="entry name" value="TRANSPOSASE IS4-LIKE DOMAIN-CONTAINING PROTEIN"/>
    <property type="match status" value="1"/>
</dbReference>